<evidence type="ECO:0000313" key="2">
    <source>
        <dbReference type="Proteomes" id="UP001396334"/>
    </source>
</evidence>
<name>A0ABR2QWZ9_9ROSI</name>
<dbReference type="Proteomes" id="UP001396334">
    <property type="component" value="Unassembled WGS sequence"/>
</dbReference>
<evidence type="ECO:0000313" key="1">
    <source>
        <dbReference type="EMBL" id="KAK9004972.1"/>
    </source>
</evidence>
<comment type="caution">
    <text evidence="1">The sequence shown here is derived from an EMBL/GenBank/DDBJ whole genome shotgun (WGS) entry which is preliminary data.</text>
</comment>
<accession>A0ABR2QWZ9</accession>
<keyword evidence="2" id="KW-1185">Reference proteome</keyword>
<reference evidence="1 2" key="1">
    <citation type="journal article" date="2024" name="G3 (Bethesda)">
        <title>Genome assembly of Hibiscus sabdariffa L. provides insights into metabolisms of medicinal natural products.</title>
        <authorList>
            <person name="Kim T."/>
        </authorList>
    </citation>
    <scope>NUCLEOTIDE SEQUENCE [LARGE SCALE GENOMIC DNA]</scope>
    <source>
        <strain evidence="1">TK-2024</strain>
        <tissue evidence="1">Old leaves</tissue>
    </source>
</reference>
<sequence>MYNNSSSLRCFNRFRARSSVTGVHNLPTWNYIADTVYSIGCFHDDTECLGVVLNRETDEPIIVLLCSDGLARHKLQHCQVERLSFNLFRLLSSRDEVDIMSLFDPLSNSKVSHEATAVALFSKKCISRFSSLRYAFGELLSCDGRPITINGACGISRSNSSMAAGAASGLQTSALSLGEWPIF</sequence>
<organism evidence="1 2">
    <name type="scientific">Hibiscus sabdariffa</name>
    <name type="common">roselle</name>
    <dbReference type="NCBI Taxonomy" id="183260"/>
    <lineage>
        <taxon>Eukaryota</taxon>
        <taxon>Viridiplantae</taxon>
        <taxon>Streptophyta</taxon>
        <taxon>Embryophyta</taxon>
        <taxon>Tracheophyta</taxon>
        <taxon>Spermatophyta</taxon>
        <taxon>Magnoliopsida</taxon>
        <taxon>eudicotyledons</taxon>
        <taxon>Gunneridae</taxon>
        <taxon>Pentapetalae</taxon>
        <taxon>rosids</taxon>
        <taxon>malvids</taxon>
        <taxon>Malvales</taxon>
        <taxon>Malvaceae</taxon>
        <taxon>Malvoideae</taxon>
        <taxon>Hibiscus</taxon>
    </lineage>
</organism>
<gene>
    <name evidence="1" type="ORF">V6N11_042422</name>
</gene>
<dbReference type="EMBL" id="JBBPBN010000030">
    <property type="protein sequence ID" value="KAK9004972.1"/>
    <property type="molecule type" value="Genomic_DNA"/>
</dbReference>
<proteinExistence type="predicted"/>
<protein>
    <submittedName>
        <fullName evidence="1">Uncharacterized protein</fullName>
    </submittedName>
</protein>